<proteinExistence type="predicted"/>
<reference evidence="1 2" key="1">
    <citation type="journal article" date="2010" name="J. Bacteriol.">
        <title>Genome sequence of the oligotrophic marine Gammaproteobacterium HTCC2143, isolated from the Oregon Coast.</title>
        <authorList>
            <person name="Oh H.M."/>
            <person name="Kang I."/>
            <person name="Ferriera S."/>
            <person name="Giovannoni S.J."/>
            <person name="Cho J.C."/>
        </authorList>
    </citation>
    <scope>NUCLEOTIDE SEQUENCE [LARGE SCALE GENOMIC DNA]</scope>
    <source>
        <strain evidence="1 2">HTCC2143</strain>
    </source>
</reference>
<evidence type="ECO:0000313" key="1">
    <source>
        <dbReference type="EMBL" id="EAW30308.1"/>
    </source>
</evidence>
<dbReference type="Proteomes" id="UP000004931">
    <property type="component" value="Unassembled WGS sequence"/>
</dbReference>
<organism evidence="1 2">
    <name type="scientific">marine gamma proteobacterium HTCC2143</name>
    <dbReference type="NCBI Taxonomy" id="247633"/>
    <lineage>
        <taxon>Bacteria</taxon>
        <taxon>Pseudomonadati</taxon>
        <taxon>Pseudomonadota</taxon>
        <taxon>Gammaproteobacteria</taxon>
        <taxon>Cellvibrionales</taxon>
        <taxon>Spongiibacteraceae</taxon>
        <taxon>BD1-7 clade</taxon>
    </lineage>
</organism>
<accession>A0YF94</accession>
<gene>
    <name evidence="1" type="ORF">GP2143_08890</name>
</gene>
<keyword evidence="2" id="KW-1185">Reference proteome</keyword>
<dbReference type="AlphaFoldDB" id="A0YF94"/>
<sequence length="45" mass="5105">MNTSLLDEQRYAVYSDPMLYDDNGNPYLTYKKARISGLSTMTPAV</sequence>
<name>A0YF94_9GAMM</name>
<evidence type="ECO:0000313" key="2">
    <source>
        <dbReference type="Proteomes" id="UP000004931"/>
    </source>
</evidence>
<comment type="caution">
    <text evidence="1">The sequence shown here is derived from an EMBL/GenBank/DDBJ whole genome shotgun (WGS) entry which is preliminary data.</text>
</comment>
<protein>
    <submittedName>
        <fullName evidence="1">Uncharacterized protein</fullName>
    </submittedName>
</protein>
<dbReference type="EMBL" id="AAVT01000008">
    <property type="protein sequence ID" value="EAW30308.1"/>
    <property type="molecule type" value="Genomic_DNA"/>
</dbReference>